<dbReference type="Proteomes" id="UP000000637">
    <property type="component" value="Chromosome"/>
</dbReference>
<evidence type="ECO:0000313" key="2">
    <source>
        <dbReference type="Proteomes" id="UP000000637"/>
    </source>
</evidence>
<dbReference type="HOGENOM" id="CLU_3076232_0_0_11"/>
<accession>A1R8W8</accession>
<keyword evidence="2" id="KW-1185">Reference proteome</keyword>
<gene>
    <name evidence="1" type="ordered locus">AAur_2972</name>
</gene>
<protein>
    <submittedName>
        <fullName evidence="1">Uncharacterized protein</fullName>
    </submittedName>
</protein>
<organism evidence="1 2">
    <name type="scientific">Paenarthrobacter aurescens (strain TC1)</name>
    <dbReference type="NCBI Taxonomy" id="290340"/>
    <lineage>
        <taxon>Bacteria</taxon>
        <taxon>Bacillati</taxon>
        <taxon>Actinomycetota</taxon>
        <taxon>Actinomycetes</taxon>
        <taxon>Micrococcales</taxon>
        <taxon>Micrococcaceae</taxon>
        <taxon>Paenarthrobacter</taxon>
    </lineage>
</organism>
<reference evidence="1 2" key="1">
    <citation type="journal article" date="2006" name="PLoS Genet.">
        <title>Secrets of soil survival revealed by the genome sequence of Arthrobacter aurescens TC1.</title>
        <authorList>
            <person name="Mongodin E.F."/>
            <person name="Shapir N."/>
            <person name="Daugherty S.C."/>
            <person name="DeBoy R.T."/>
            <person name="Emerson J.B."/>
            <person name="Shvartzbeyn A."/>
            <person name="Radune D."/>
            <person name="Vamathevan J."/>
            <person name="Riggs F."/>
            <person name="Grinberg V."/>
            <person name="Khouri H."/>
            <person name="Wackett L.P."/>
            <person name="Nelson K.E."/>
            <person name="Sadowsky M.J."/>
        </authorList>
    </citation>
    <scope>NUCLEOTIDE SEQUENCE [LARGE SCALE GENOMIC DNA]</scope>
    <source>
        <strain evidence="1 2">TC1</strain>
    </source>
</reference>
<dbReference type="AlphaFoldDB" id="A1R8W8"/>
<evidence type="ECO:0000313" key="1">
    <source>
        <dbReference type="EMBL" id="ABM09578.1"/>
    </source>
</evidence>
<dbReference type="EMBL" id="CP000474">
    <property type="protein sequence ID" value="ABM09578.1"/>
    <property type="molecule type" value="Genomic_DNA"/>
</dbReference>
<dbReference type="STRING" id="290340.AAur_2972"/>
<sequence length="52" mass="5459">MAPEAPVEAPVLALEPDAPAVPGVPGSSGFMLFAFILRSCRPDHPALYWGIP</sequence>
<name>A1R8W8_PAEAT</name>
<dbReference type="KEGG" id="aau:AAur_2972"/>
<proteinExistence type="predicted"/>